<dbReference type="InterPro" id="IPR002836">
    <property type="entry name" value="PDCD5-like"/>
</dbReference>
<evidence type="ECO:0000256" key="3">
    <source>
        <dbReference type="HAMAP-Rule" id="MF_00026"/>
    </source>
</evidence>
<name>A0A830GWX0_9CREN</name>
<reference evidence="5" key="1">
    <citation type="journal article" date="2014" name="Int. J. Syst. Evol. Microbiol.">
        <title>Complete genome sequence of Corynebacterium casei LMG S-19264T (=DSM 44701T), isolated from a smear-ripened cheese.</title>
        <authorList>
            <consortium name="US DOE Joint Genome Institute (JGI-PGF)"/>
            <person name="Walter F."/>
            <person name="Albersmeier A."/>
            <person name="Kalinowski J."/>
            <person name="Ruckert C."/>
        </authorList>
    </citation>
    <scope>NUCLEOTIDE SEQUENCE</scope>
    <source>
        <strain evidence="5">JCM 10088</strain>
    </source>
</reference>
<dbReference type="PANTHER" id="PTHR10840:SF0">
    <property type="entry name" value="PROGRAMMED CELL DEATH PROTEIN 5"/>
    <property type="match status" value="1"/>
</dbReference>
<evidence type="ECO:0000256" key="2">
    <source>
        <dbReference type="ARBA" id="ARBA00023125"/>
    </source>
</evidence>
<evidence type="ECO:0000256" key="1">
    <source>
        <dbReference type="ARBA" id="ARBA00010490"/>
    </source>
</evidence>
<dbReference type="InterPro" id="IPR036883">
    <property type="entry name" value="PDCD5-like_sf"/>
</dbReference>
<dbReference type="Gene3D" id="1.10.8.140">
    <property type="entry name" value="PDCD5-like"/>
    <property type="match status" value="1"/>
</dbReference>
<evidence type="ECO:0000256" key="4">
    <source>
        <dbReference type="SAM" id="Coils"/>
    </source>
</evidence>
<keyword evidence="2 3" id="KW-0238">DNA-binding</keyword>
<reference evidence="5" key="2">
    <citation type="submission" date="2020-09" db="EMBL/GenBank/DDBJ databases">
        <authorList>
            <person name="Sun Q."/>
            <person name="Ohkuma M."/>
        </authorList>
    </citation>
    <scope>NUCLEOTIDE SEQUENCE</scope>
    <source>
        <strain evidence="5">JCM 10088</strain>
    </source>
</reference>
<dbReference type="EMBL" id="BMNL01000003">
    <property type="protein sequence ID" value="GGP21741.1"/>
    <property type="molecule type" value="Genomic_DNA"/>
</dbReference>
<comment type="similarity">
    <text evidence="1 3">Belongs to the PDCD5 family.</text>
</comment>
<gene>
    <name evidence="5" type="ORF">GCM10007981_14780</name>
</gene>
<dbReference type="Pfam" id="PF01984">
    <property type="entry name" value="dsDNA_bind"/>
    <property type="match status" value="1"/>
</dbReference>
<dbReference type="Proteomes" id="UP000610960">
    <property type="component" value="Unassembled WGS sequence"/>
</dbReference>
<keyword evidence="6" id="KW-1185">Reference proteome</keyword>
<dbReference type="GO" id="GO:0003677">
    <property type="term" value="F:DNA binding"/>
    <property type="evidence" value="ECO:0007669"/>
    <property type="project" value="UniProtKB-UniRule"/>
</dbReference>
<organism evidence="5 6">
    <name type="scientific">Thermocladium modestius</name>
    <dbReference type="NCBI Taxonomy" id="62609"/>
    <lineage>
        <taxon>Archaea</taxon>
        <taxon>Thermoproteota</taxon>
        <taxon>Thermoprotei</taxon>
        <taxon>Thermoproteales</taxon>
        <taxon>Thermoproteaceae</taxon>
        <taxon>Thermocladium</taxon>
    </lineage>
</organism>
<evidence type="ECO:0000313" key="6">
    <source>
        <dbReference type="Proteomes" id="UP000610960"/>
    </source>
</evidence>
<protein>
    <recommendedName>
        <fullName evidence="3">DNA-binding protein GCM10007981_14780</fullName>
    </recommendedName>
</protein>
<dbReference type="NCBIfam" id="NF003268">
    <property type="entry name" value="PRK04239.1"/>
    <property type="match status" value="1"/>
</dbReference>
<dbReference type="GO" id="GO:0005829">
    <property type="term" value="C:cytosol"/>
    <property type="evidence" value="ECO:0007669"/>
    <property type="project" value="TreeGrafter"/>
</dbReference>
<sequence length="118" mass="13952">MSVDYGDDSENYSEDEDIEAIRQRKMAEMQKKAAEEERQREAEAQKRALLRTILTPEARNRLDNLRLVKPDLVQALESQIIALAQTNRVRIPITDEDLKRMLEAIYQQTKKEYKIRFK</sequence>
<dbReference type="InterPro" id="IPR022889">
    <property type="entry name" value="DNA_bind_arc"/>
</dbReference>
<evidence type="ECO:0000313" key="5">
    <source>
        <dbReference type="EMBL" id="GGP21741.1"/>
    </source>
</evidence>
<keyword evidence="4" id="KW-0175">Coiled coil</keyword>
<dbReference type="SUPFAM" id="SSF46950">
    <property type="entry name" value="Double-stranded DNA-binding domain"/>
    <property type="match status" value="1"/>
</dbReference>
<proteinExistence type="inferred from homology"/>
<accession>A0A830GWX0</accession>
<comment type="caution">
    <text evidence="5">The sequence shown here is derived from an EMBL/GenBank/DDBJ whole genome shotgun (WGS) entry which is preliminary data.</text>
</comment>
<dbReference type="OrthoDB" id="7912at2157"/>
<dbReference type="RefSeq" id="WP_075060540.1">
    <property type="nucleotide sequence ID" value="NZ_BMNL01000003.1"/>
</dbReference>
<dbReference type="PANTHER" id="PTHR10840">
    <property type="entry name" value="PROGRAMMED CELL DEATH PROTEIN 5"/>
    <property type="match status" value="1"/>
</dbReference>
<dbReference type="AlphaFoldDB" id="A0A830GWX0"/>
<feature type="coiled-coil region" evidence="4">
    <location>
        <begin position="18"/>
        <end position="52"/>
    </location>
</feature>
<dbReference type="PIRSF" id="PIRSF015730">
    <property type="entry name" value="TFAR19"/>
    <property type="match status" value="1"/>
</dbReference>
<dbReference type="HAMAP" id="MF_00026">
    <property type="entry name" value="dsDNA_bind"/>
    <property type="match status" value="1"/>
</dbReference>